<feature type="region of interest" description="Disordered" evidence="1">
    <location>
        <begin position="1"/>
        <end position="24"/>
    </location>
</feature>
<organism evidence="2 3">
    <name type="scientific">Huso huso</name>
    <name type="common">Beluga</name>
    <name type="synonym">Acipenser huso</name>
    <dbReference type="NCBI Taxonomy" id="61971"/>
    <lineage>
        <taxon>Eukaryota</taxon>
        <taxon>Metazoa</taxon>
        <taxon>Chordata</taxon>
        <taxon>Craniata</taxon>
        <taxon>Vertebrata</taxon>
        <taxon>Euteleostomi</taxon>
        <taxon>Actinopterygii</taxon>
        <taxon>Chondrostei</taxon>
        <taxon>Acipenseriformes</taxon>
        <taxon>Acipenseridae</taxon>
        <taxon>Huso</taxon>
    </lineage>
</organism>
<protein>
    <submittedName>
        <fullName evidence="2">Uncharacterized protein</fullName>
    </submittedName>
</protein>
<feature type="compositionally biased region" description="Basic and acidic residues" evidence="1">
    <location>
        <begin position="7"/>
        <end position="19"/>
    </location>
</feature>
<evidence type="ECO:0000313" key="3">
    <source>
        <dbReference type="Proteomes" id="UP001369086"/>
    </source>
</evidence>
<evidence type="ECO:0000256" key="1">
    <source>
        <dbReference type="SAM" id="MobiDB-lite"/>
    </source>
</evidence>
<keyword evidence="3" id="KW-1185">Reference proteome</keyword>
<comment type="caution">
    <text evidence="2">The sequence shown here is derived from an EMBL/GenBank/DDBJ whole genome shotgun (WGS) entry which is preliminary data.</text>
</comment>
<dbReference type="Proteomes" id="UP001369086">
    <property type="component" value="Unassembled WGS sequence"/>
</dbReference>
<name>A0ABR0YZ74_HUSHU</name>
<proteinExistence type="predicted"/>
<accession>A0ABR0YZ74</accession>
<sequence>MIVLHMEQVHSSKDRHDSAAHGAGATAARTGMIVLHMEQVPQQQGQAWSAAHGKTMIVLGHTAKDRHDAV</sequence>
<dbReference type="EMBL" id="JAHFZB010000020">
    <property type="protein sequence ID" value="KAK6477882.1"/>
    <property type="molecule type" value="Genomic_DNA"/>
</dbReference>
<gene>
    <name evidence="2" type="ORF">HHUSO_G21531</name>
</gene>
<evidence type="ECO:0000313" key="2">
    <source>
        <dbReference type="EMBL" id="KAK6477882.1"/>
    </source>
</evidence>
<reference evidence="2 3" key="1">
    <citation type="submission" date="2021-05" db="EMBL/GenBank/DDBJ databases">
        <authorList>
            <person name="Zahm M."/>
            <person name="Klopp C."/>
            <person name="Cabau C."/>
            <person name="Kuhl H."/>
            <person name="Suciu R."/>
            <person name="Ciorpac M."/>
            <person name="Holostenco D."/>
            <person name="Gessner J."/>
            <person name="Wuertz S."/>
            <person name="Hohne C."/>
            <person name="Stock M."/>
            <person name="Gislard M."/>
            <person name="Lluch J."/>
            <person name="Milhes M."/>
            <person name="Lampietro C."/>
            <person name="Lopez Roques C."/>
            <person name="Donnadieu C."/>
            <person name="Du K."/>
            <person name="Schartl M."/>
            <person name="Guiguen Y."/>
        </authorList>
    </citation>
    <scope>NUCLEOTIDE SEQUENCE [LARGE SCALE GENOMIC DNA]</scope>
    <source>
        <strain evidence="2">Hh-F2</strain>
        <tissue evidence="2">Blood</tissue>
    </source>
</reference>